<dbReference type="GeneID" id="87892628"/>
<sequence length="352" mass="38634">MGRKAIDIEHMVSFPPAGGQVWLARAQTKYYLSCLDDHLPGVLAALYGLLAISYRFLPITSNTAARGRARTGRAYSPAGVSSPLEVDEHKNQHPFFVIFKSPALPQLNQSTAPRLHEVFRPQRDAGNLFDSGIVPAFHEIKSHSTYLVRSRAVVSQASLSQIASFSINIVFPHLDFRLGTPGGRDITTTKEAVMKHLHAAADNKLKIKIRRLPSQKVAHAQIVAQAAVVQVADQLLAVYFPAKVTMDAHATSLRYAKARNLELGLHQSLHKYYLDHLNRFPDLQQALSSASAPAALPGTRGRDAAESEIVLPPARSEDPHVEYLFAGSERADLFPDLQHAQDTCTGAMTEEI</sequence>
<keyword evidence="2" id="KW-1185">Reference proteome</keyword>
<reference evidence="1 2" key="1">
    <citation type="journal article" date="2023" name="bioRxiv">
        <title>High-quality genome assemblies of four members of thePodospora anserinaspecies complex.</title>
        <authorList>
            <person name="Ament-Velasquez S.L."/>
            <person name="Vogan A.A."/>
            <person name="Wallerman O."/>
            <person name="Hartmann F."/>
            <person name="Gautier V."/>
            <person name="Silar P."/>
            <person name="Giraud T."/>
            <person name="Johannesson H."/>
        </authorList>
    </citation>
    <scope>NUCLEOTIDE SEQUENCE [LARGE SCALE GENOMIC DNA]</scope>
    <source>
        <strain evidence="1 2">CBS 112042</strain>
    </source>
</reference>
<comment type="caution">
    <text evidence="1">The sequence shown here is derived from an EMBL/GenBank/DDBJ whole genome shotgun (WGS) entry which is preliminary data.</text>
</comment>
<dbReference type="RefSeq" id="XP_062728665.1">
    <property type="nucleotide sequence ID" value="XM_062873219.1"/>
</dbReference>
<dbReference type="Proteomes" id="UP001322138">
    <property type="component" value="Unassembled WGS sequence"/>
</dbReference>
<organism evidence="1 2">
    <name type="scientific">Podospora bellae-mahoneyi</name>
    <dbReference type="NCBI Taxonomy" id="2093777"/>
    <lineage>
        <taxon>Eukaryota</taxon>
        <taxon>Fungi</taxon>
        <taxon>Dikarya</taxon>
        <taxon>Ascomycota</taxon>
        <taxon>Pezizomycotina</taxon>
        <taxon>Sordariomycetes</taxon>
        <taxon>Sordariomycetidae</taxon>
        <taxon>Sordariales</taxon>
        <taxon>Podosporaceae</taxon>
        <taxon>Podospora</taxon>
    </lineage>
</organism>
<evidence type="ECO:0000313" key="2">
    <source>
        <dbReference type="Proteomes" id="UP001322138"/>
    </source>
</evidence>
<protein>
    <submittedName>
        <fullName evidence="1">Uncharacterized protein</fullName>
    </submittedName>
</protein>
<dbReference type="EMBL" id="JAFFGZ010000009">
    <property type="protein sequence ID" value="KAK4639689.1"/>
    <property type="molecule type" value="Genomic_DNA"/>
</dbReference>
<evidence type="ECO:0000313" key="1">
    <source>
        <dbReference type="EMBL" id="KAK4639689.1"/>
    </source>
</evidence>
<accession>A0ABR0F9F8</accession>
<name>A0ABR0F9F8_9PEZI</name>
<gene>
    <name evidence="1" type="ORF">QC761_0110850</name>
</gene>
<proteinExistence type="predicted"/>